<dbReference type="NCBIfam" id="NF001209">
    <property type="entry name" value="PRK00175.1"/>
    <property type="match status" value="1"/>
</dbReference>
<comment type="caution">
    <text evidence="2">Lacks conserved residue(s) required for the propagation of feature annotation.</text>
</comment>
<evidence type="ECO:0000313" key="6">
    <source>
        <dbReference type="EMBL" id="TWF91954.1"/>
    </source>
</evidence>
<dbReference type="Proteomes" id="UP000318186">
    <property type="component" value="Unassembled WGS sequence"/>
</dbReference>
<dbReference type="InterPro" id="IPR000073">
    <property type="entry name" value="AB_hydrolase_1"/>
</dbReference>
<reference evidence="6 7" key="1">
    <citation type="submission" date="2019-06" db="EMBL/GenBank/DDBJ databases">
        <title>Sequencing the genomes of 1000 actinobacteria strains.</title>
        <authorList>
            <person name="Klenk H.-P."/>
        </authorList>
    </citation>
    <scope>NUCLEOTIDE SEQUENCE [LARGE SCALE GENOMIC DNA]</scope>
    <source>
        <strain evidence="6 7">DSM 42059</strain>
    </source>
</reference>
<dbReference type="Pfam" id="PF00561">
    <property type="entry name" value="Abhydrolase_1"/>
    <property type="match status" value="1"/>
</dbReference>
<dbReference type="AlphaFoldDB" id="A0A561TXY7"/>
<dbReference type="HAMAP" id="MF_00296">
    <property type="entry name" value="MetX_acyltransf"/>
    <property type="match status" value="1"/>
</dbReference>
<dbReference type="GO" id="GO:0009086">
    <property type="term" value="P:methionine biosynthetic process"/>
    <property type="evidence" value="ECO:0007669"/>
    <property type="project" value="UniProtKB-UniRule"/>
</dbReference>
<dbReference type="InterPro" id="IPR029058">
    <property type="entry name" value="AB_hydrolase_fold"/>
</dbReference>
<dbReference type="EC" id="2.3.1.31" evidence="2"/>
<feature type="binding site" evidence="2">
    <location>
        <position position="233"/>
    </location>
    <ligand>
        <name>substrate</name>
    </ligand>
</feature>
<name>A0A561TXY7_9ACTN</name>
<comment type="similarity">
    <text evidence="2">Belongs to the AB hydrolase superfamily. MetX family.</text>
</comment>
<dbReference type="NCBIfam" id="TIGR01392">
    <property type="entry name" value="homoserO_Ac_trn"/>
    <property type="match status" value="1"/>
</dbReference>
<sequence>MLPLPPATGGRREGDPPGRRSWVRLDRPLPLESGGVLPGVELAYETWGRPAADGSNAVLVLHALTGDSHVAGPAGPGHPSAGWWDALVGPGRALDTERWFVVAPNVLGGCQGSTGPSSRRPDGARWGGDFPYLTVRDQVAAEAALADALGIGRWAAVIGGSMGGIRALEWAVGLPERTGSLLVLAAPAAASAEQIAWGALQISAIRSDPAWRGGDYHDAAPGEGPHGGLGLARRIAHVTYRSEPELGSRFGGEAQPGEHPRQGGRYRVESYLDHHAAKLVRRFDAGSYVALTEAMNGHDVGRGRGGTAQALGRARMPALVAGIDSDRLYPPAQQAELATLLPGADRVRIVESPYGHDGFLIETDQVDSLVRELLRDRPNQDRPDRDQPDRDQPDRGR</sequence>
<accession>A0A561TXY7</accession>
<dbReference type="OrthoDB" id="9800754at2"/>
<feature type="compositionally biased region" description="Basic and acidic residues" evidence="4">
    <location>
        <begin position="10"/>
        <end position="23"/>
    </location>
</feature>
<comment type="function">
    <text evidence="2">Transfers an acetyl group from acetyl-CoA to L-homoserine, forming acetyl-L-homoserine.</text>
</comment>
<evidence type="ECO:0000256" key="3">
    <source>
        <dbReference type="PIRSR" id="PIRSR000443-1"/>
    </source>
</evidence>
<dbReference type="PANTHER" id="PTHR32268">
    <property type="entry name" value="HOMOSERINE O-ACETYLTRANSFERASE"/>
    <property type="match status" value="1"/>
</dbReference>
<dbReference type="InterPro" id="IPR008220">
    <property type="entry name" value="HAT_MetX-like"/>
</dbReference>
<keyword evidence="2" id="KW-0963">Cytoplasm</keyword>
<dbReference type="PANTHER" id="PTHR32268:SF11">
    <property type="entry name" value="HOMOSERINE O-ACETYLTRANSFERASE"/>
    <property type="match status" value="1"/>
</dbReference>
<comment type="pathway">
    <text evidence="2">Amino-acid biosynthesis; L-methionine biosynthesis via de novo pathway; O-acetyl-L-homoserine from L-homoserine: step 1/1.</text>
</comment>
<feature type="active site" evidence="2 3">
    <location>
        <position position="326"/>
    </location>
</feature>
<evidence type="ECO:0000256" key="1">
    <source>
        <dbReference type="ARBA" id="ARBA00022679"/>
    </source>
</evidence>
<dbReference type="PIRSF" id="PIRSF000443">
    <property type="entry name" value="Homoser_Ac_trans"/>
    <property type="match status" value="1"/>
</dbReference>
<dbReference type="UniPathway" id="UPA00051">
    <property type="reaction ID" value="UER00074"/>
</dbReference>
<comment type="subcellular location">
    <subcellularLocation>
        <location evidence="2">Cytoplasm</location>
    </subcellularLocation>
</comment>
<keyword evidence="2" id="KW-0012">Acyltransferase</keyword>
<evidence type="ECO:0000256" key="4">
    <source>
        <dbReference type="SAM" id="MobiDB-lite"/>
    </source>
</evidence>
<feature type="active site" evidence="2 3">
    <location>
        <position position="356"/>
    </location>
</feature>
<keyword evidence="2" id="KW-0028">Amino-acid biosynthesis</keyword>
<dbReference type="EMBL" id="VIWW01000002">
    <property type="protein sequence ID" value="TWF91954.1"/>
    <property type="molecule type" value="Genomic_DNA"/>
</dbReference>
<dbReference type="Gene3D" id="3.40.50.1820">
    <property type="entry name" value="alpha/beta hydrolase"/>
    <property type="match status" value="1"/>
</dbReference>
<evidence type="ECO:0000256" key="2">
    <source>
        <dbReference type="HAMAP-Rule" id="MF_00296"/>
    </source>
</evidence>
<gene>
    <name evidence="2" type="primary">metXA</name>
    <name evidence="6" type="ORF">FHX80_12272</name>
</gene>
<evidence type="ECO:0000313" key="7">
    <source>
        <dbReference type="Proteomes" id="UP000318186"/>
    </source>
</evidence>
<dbReference type="RefSeq" id="WP_145767812.1">
    <property type="nucleotide sequence ID" value="NZ_VIWW01000002.1"/>
</dbReference>
<feature type="domain" description="AB hydrolase-1" evidence="5">
    <location>
        <begin position="56"/>
        <end position="360"/>
    </location>
</feature>
<comment type="caution">
    <text evidence="6">The sequence shown here is derived from an EMBL/GenBank/DDBJ whole genome shotgun (WGS) entry which is preliminary data.</text>
</comment>
<keyword evidence="1 2" id="KW-0808">Transferase</keyword>
<feature type="region of interest" description="Disordered" evidence="4">
    <location>
        <begin position="1"/>
        <end position="23"/>
    </location>
</feature>
<comment type="catalytic activity">
    <reaction evidence="2">
        <text>L-homoserine + acetyl-CoA = O-acetyl-L-homoserine + CoA</text>
        <dbReference type="Rhea" id="RHEA:13701"/>
        <dbReference type="ChEBI" id="CHEBI:57287"/>
        <dbReference type="ChEBI" id="CHEBI:57288"/>
        <dbReference type="ChEBI" id="CHEBI:57476"/>
        <dbReference type="ChEBI" id="CHEBI:57716"/>
        <dbReference type="EC" id="2.3.1.31"/>
    </reaction>
</comment>
<feature type="active site" description="Nucleophile" evidence="2 3">
    <location>
        <position position="161"/>
    </location>
</feature>
<dbReference type="GO" id="GO:0004414">
    <property type="term" value="F:homoserine O-acetyltransferase activity"/>
    <property type="evidence" value="ECO:0007669"/>
    <property type="project" value="UniProtKB-UniRule"/>
</dbReference>
<keyword evidence="2" id="KW-0486">Methionine biosynthesis</keyword>
<dbReference type="GO" id="GO:0005737">
    <property type="term" value="C:cytoplasm"/>
    <property type="evidence" value="ECO:0007669"/>
    <property type="project" value="UniProtKB-SubCell"/>
</dbReference>
<feature type="region of interest" description="Disordered" evidence="4">
    <location>
        <begin position="374"/>
        <end position="397"/>
    </location>
</feature>
<organism evidence="6 7">
    <name type="scientific">Streptomyces brevispora</name>
    <dbReference type="NCBI Taxonomy" id="887462"/>
    <lineage>
        <taxon>Bacteria</taxon>
        <taxon>Bacillati</taxon>
        <taxon>Actinomycetota</taxon>
        <taxon>Actinomycetes</taxon>
        <taxon>Kitasatosporales</taxon>
        <taxon>Streptomycetaceae</taxon>
        <taxon>Streptomyces</taxon>
    </lineage>
</organism>
<evidence type="ECO:0000259" key="5">
    <source>
        <dbReference type="Pfam" id="PF00561"/>
    </source>
</evidence>
<proteinExistence type="inferred from homology"/>
<comment type="subunit">
    <text evidence="2">Homodimer.</text>
</comment>
<dbReference type="SUPFAM" id="SSF53474">
    <property type="entry name" value="alpha/beta-Hydrolases"/>
    <property type="match status" value="1"/>
</dbReference>
<feature type="binding site" evidence="2">
    <location>
        <position position="357"/>
    </location>
    <ligand>
        <name>substrate</name>
    </ligand>
</feature>
<protein>
    <recommendedName>
        <fullName evidence="2">Homoserine O-acetyltransferase</fullName>
        <shortName evidence="2">HAT</shortName>
        <ecNumber evidence="2">2.3.1.31</ecNumber>
    </recommendedName>
    <alternativeName>
        <fullName evidence="2">Homoserine transacetylase</fullName>
        <shortName evidence="2">HTA</shortName>
    </alternativeName>
</protein>
<dbReference type="GO" id="GO:0009092">
    <property type="term" value="P:homoserine metabolic process"/>
    <property type="evidence" value="ECO:0007669"/>
    <property type="project" value="TreeGrafter"/>
</dbReference>